<protein>
    <submittedName>
        <fullName evidence="2">Uncharacterized protein</fullName>
    </submittedName>
</protein>
<dbReference type="EMBL" id="SLUL01000002">
    <property type="protein sequence ID" value="TCL52841.1"/>
    <property type="molecule type" value="Genomic_DNA"/>
</dbReference>
<accession>A0A4R1QJK1</accession>
<reference evidence="2 3" key="1">
    <citation type="submission" date="2019-03" db="EMBL/GenBank/DDBJ databases">
        <title>Genomic Encyclopedia of Type Strains, Phase IV (KMG-IV): sequencing the most valuable type-strain genomes for metagenomic binning, comparative biology and taxonomic classification.</title>
        <authorList>
            <person name="Goeker M."/>
        </authorList>
    </citation>
    <scope>NUCLEOTIDE SEQUENCE [LARGE SCALE GENOMIC DNA]</scope>
    <source>
        <strain evidence="2 3">DSM 24979</strain>
    </source>
</reference>
<evidence type="ECO:0000313" key="3">
    <source>
        <dbReference type="Proteomes" id="UP000295658"/>
    </source>
</evidence>
<organism evidence="2 3">
    <name type="scientific">Thermolongibacillus altinsuensis</name>
    <dbReference type="NCBI Taxonomy" id="575256"/>
    <lineage>
        <taxon>Bacteria</taxon>
        <taxon>Bacillati</taxon>
        <taxon>Bacillota</taxon>
        <taxon>Bacilli</taxon>
        <taxon>Bacillales</taxon>
        <taxon>Anoxybacillaceae</taxon>
        <taxon>Thermolongibacillus</taxon>
    </lineage>
</organism>
<dbReference type="Proteomes" id="UP000295658">
    <property type="component" value="Unassembled WGS sequence"/>
</dbReference>
<dbReference type="RefSeq" id="WP_207893241.1">
    <property type="nucleotide sequence ID" value="NZ_SLUL01000002.1"/>
</dbReference>
<evidence type="ECO:0000256" key="1">
    <source>
        <dbReference type="SAM" id="Phobius"/>
    </source>
</evidence>
<feature type="transmembrane region" description="Helical" evidence="1">
    <location>
        <begin position="45"/>
        <end position="73"/>
    </location>
</feature>
<gene>
    <name evidence="2" type="ORF">EDD69_102248</name>
</gene>
<keyword evidence="3" id="KW-1185">Reference proteome</keyword>
<comment type="caution">
    <text evidence="2">The sequence shown here is derived from an EMBL/GenBank/DDBJ whole genome shotgun (WGS) entry which is preliminary data.</text>
</comment>
<evidence type="ECO:0000313" key="2">
    <source>
        <dbReference type="EMBL" id="TCL52841.1"/>
    </source>
</evidence>
<feature type="transmembrane region" description="Helical" evidence="1">
    <location>
        <begin position="79"/>
        <end position="97"/>
    </location>
</feature>
<keyword evidence="1" id="KW-0812">Transmembrane</keyword>
<name>A0A4R1QJK1_9BACL</name>
<keyword evidence="1" id="KW-1133">Transmembrane helix</keyword>
<dbReference type="AlphaFoldDB" id="A0A4R1QJK1"/>
<proteinExistence type="predicted"/>
<keyword evidence="1" id="KW-0472">Membrane</keyword>
<sequence>MDKVVVRTKSELKDAVQAGIKNIIIQGDLAEKVNKSFKLKKVSKITLGILTASLAATPITGGLSTVAAVPIATLTGLEIAIILAIAYLGTSLVLSLIKEYKVVKVRVQTGGKEMEIELEKE</sequence>